<dbReference type="PIRSF" id="PIRSF000097">
    <property type="entry name" value="AKR"/>
    <property type="match status" value="1"/>
</dbReference>
<dbReference type="RefSeq" id="WP_066735449.1">
    <property type="nucleotide sequence ID" value="NZ_JAJCIQ010000001.1"/>
</dbReference>
<keyword evidence="2" id="KW-0521">NADP</keyword>
<dbReference type="Proteomes" id="UP001299546">
    <property type="component" value="Unassembled WGS sequence"/>
</dbReference>
<dbReference type="InterPro" id="IPR036812">
    <property type="entry name" value="NAD(P)_OxRdtase_dom_sf"/>
</dbReference>
<comment type="caution">
    <text evidence="5">The sequence shown here is derived from an EMBL/GenBank/DDBJ whole genome shotgun (WGS) entry which is preliminary data.</text>
</comment>
<gene>
    <name evidence="5" type="ORF">LIZ65_03615</name>
</gene>
<dbReference type="Gene3D" id="3.20.20.100">
    <property type="entry name" value="NADP-dependent oxidoreductase domain"/>
    <property type="match status" value="1"/>
</dbReference>
<dbReference type="PRINTS" id="PR00069">
    <property type="entry name" value="ALDKETRDTASE"/>
</dbReference>
<dbReference type="PROSITE" id="PS00062">
    <property type="entry name" value="ALDOKETO_REDUCTASE_2"/>
    <property type="match status" value="1"/>
</dbReference>
<dbReference type="Pfam" id="PF00248">
    <property type="entry name" value="Aldo_ket_red"/>
    <property type="match status" value="1"/>
</dbReference>
<name>A0ABS8DD94_9FIRM</name>
<proteinExistence type="inferred from homology"/>
<evidence type="ECO:0000259" key="4">
    <source>
        <dbReference type="Pfam" id="PF00248"/>
    </source>
</evidence>
<evidence type="ECO:0000313" key="6">
    <source>
        <dbReference type="Proteomes" id="UP001299546"/>
    </source>
</evidence>
<dbReference type="PROSITE" id="PS00798">
    <property type="entry name" value="ALDOKETO_REDUCTASE_1"/>
    <property type="match status" value="1"/>
</dbReference>
<evidence type="ECO:0000256" key="3">
    <source>
        <dbReference type="ARBA" id="ARBA00023002"/>
    </source>
</evidence>
<organism evidence="5 6">
    <name type="scientific">Bariatricus massiliensis</name>
    <dbReference type="NCBI Taxonomy" id="1745713"/>
    <lineage>
        <taxon>Bacteria</taxon>
        <taxon>Bacillati</taxon>
        <taxon>Bacillota</taxon>
        <taxon>Clostridia</taxon>
        <taxon>Lachnospirales</taxon>
        <taxon>Lachnospiraceae</taxon>
        <taxon>Bariatricus</taxon>
    </lineage>
</organism>
<evidence type="ECO:0000256" key="2">
    <source>
        <dbReference type="ARBA" id="ARBA00022857"/>
    </source>
</evidence>
<accession>A0ABS8DD94</accession>
<dbReference type="InterPro" id="IPR023210">
    <property type="entry name" value="NADP_OxRdtase_dom"/>
</dbReference>
<evidence type="ECO:0000256" key="1">
    <source>
        <dbReference type="ARBA" id="ARBA00007905"/>
    </source>
</evidence>
<dbReference type="SUPFAM" id="SSF51430">
    <property type="entry name" value="NAD(P)-linked oxidoreductase"/>
    <property type="match status" value="1"/>
</dbReference>
<protein>
    <submittedName>
        <fullName evidence="5">Aldo/keto reductase</fullName>
    </submittedName>
</protein>
<comment type="similarity">
    <text evidence="1">Belongs to the aldo/keto reductase family.</text>
</comment>
<keyword evidence="6" id="KW-1185">Reference proteome</keyword>
<dbReference type="EMBL" id="JAJCIS010000001">
    <property type="protein sequence ID" value="MCB7386367.1"/>
    <property type="molecule type" value="Genomic_DNA"/>
</dbReference>
<dbReference type="PANTHER" id="PTHR43827:SF3">
    <property type="entry name" value="NADP-DEPENDENT OXIDOREDUCTASE DOMAIN-CONTAINING PROTEIN"/>
    <property type="match status" value="1"/>
</dbReference>
<reference evidence="5 6" key="1">
    <citation type="submission" date="2021-10" db="EMBL/GenBank/DDBJ databases">
        <title>Collection of gut derived symbiotic bacterial strains cultured from healthy donors.</title>
        <authorList>
            <person name="Lin H."/>
            <person name="Littmann E."/>
            <person name="Kohout C."/>
            <person name="Pamer E.G."/>
        </authorList>
    </citation>
    <scope>NUCLEOTIDE SEQUENCE [LARGE SCALE GENOMIC DNA]</scope>
    <source>
        <strain evidence="5 6">DFI.1.165</strain>
    </source>
</reference>
<evidence type="ECO:0000313" key="5">
    <source>
        <dbReference type="EMBL" id="MCB7386367.1"/>
    </source>
</evidence>
<dbReference type="InterPro" id="IPR020471">
    <property type="entry name" value="AKR"/>
</dbReference>
<dbReference type="InterPro" id="IPR018170">
    <property type="entry name" value="Aldo/ket_reductase_CS"/>
</dbReference>
<sequence>MKLIELNNHVKIPSIGLGTFASEKEELRIAIDAAVKAGYRAIDTAQMYGNESDIGAALKVSGVSRQELFLTTKLYETSCSYDKAKNAIDCSLKELQTDYIDLLLLHMPYKESLEMYRAMEEAYNAGKVRAIGVCNFREERYLDFISKCNIVPAVNQFETHVFQQNHELQTVLEKHGTLLMAWSPLAKGRNGVFTHPVLMGIAEKYQKSVAQVMLRNLVQRNIVVIPKSINPNRIKENIDIFDFELDAMDMEAIAALDQKESLLEWTKDL</sequence>
<keyword evidence="3" id="KW-0560">Oxidoreductase</keyword>
<feature type="domain" description="NADP-dependent oxidoreductase" evidence="4">
    <location>
        <begin position="15"/>
        <end position="257"/>
    </location>
</feature>
<dbReference type="PROSITE" id="PS00063">
    <property type="entry name" value="ALDOKETO_REDUCTASE_3"/>
    <property type="match status" value="1"/>
</dbReference>
<dbReference type="PANTHER" id="PTHR43827">
    <property type="entry name" value="2,5-DIKETO-D-GLUCONIC ACID REDUCTASE"/>
    <property type="match status" value="1"/>
</dbReference>